<keyword evidence="2" id="KW-1185">Reference proteome</keyword>
<name>A0ACB7PI28_9PEZI</name>
<reference evidence="1 2" key="1">
    <citation type="journal article" date="2021" name="Nat. Commun.">
        <title>Genetic determinants of endophytism in the Arabidopsis root mycobiome.</title>
        <authorList>
            <person name="Mesny F."/>
            <person name="Miyauchi S."/>
            <person name="Thiergart T."/>
            <person name="Pickel B."/>
            <person name="Atanasova L."/>
            <person name="Karlsson M."/>
            <person name="Huettel B."/>
            <person name="Barry K.W."/>
            <person name="Haridas S."/>
            <person name="Chen C."/>
            <person name="Bauer D."/>
            <person name="Andreopoulos W."/>
            <person name="Pangilinan J."/>
            <person name="LaButti K."/>
            <person name="Riley R."/>
            <person name="Lipzen A."/>
            <person name="Clum A."/>
            <person name="Drula E."/>
            <person name="Henrissat B."/>
            <person name="Kohler A."/>
            <person name="Grigoriev I.V."/>
            <person name="Martin F.M."/>
            <person name="Hacquard S."/>
        </authorList>
    </citation>
    <scope>NUCLEOTIDE SEQUENCE [LARGE SCALE GENOMIC DNA]</scope>
    <source>
        <strain evidence="1 2">MPI-SDFR-AT-0079</strain>
    </source>
</reference>
<evidence type="ECO:0000313" key="1">
    <source>
        <dbReference type="EMBL" id="KAH6641615.1"/>
    </source>
</evidence>
<gene>
    <name evidence="1" type="ORF">F5144DRAFT_139970</name>
</gene>
<organism evidence="1 2">
    <name type="scientific">Chaetomium tenue</name>
    <dbReference type="NCBI Taxonomy" id="1854479"/>
    <lineage>
        <taxon>Eukaryota</taxon>
        <taxon>Fungi</taxon>
        <taxon>Dikarya</taxon>
        <taxon>Ascomycota</taxon>
        <taxon>Pezizomycotina</taxon>
        <taxon>Sordariomycetes</taxon>
        <taxon>Sordariomycetidae</taxon>
        <taxon>Sordariales</taxon>
        <taxon>Chaetomiaceae</taxon>
        <taxon>Chaetomium</taxon>
    </lineage>
</organism>
<protein>
    <submittedName>
        <fullName evidence="1">Uncharacterized protein</fullName>
    </submittedName>
</protein>
<dbReference type="Proteomes" id="UP000724584">
    <property type="component" value="Unassembled WGS sequence"/>
</dbReference>
<accession>A0ACB7PI28</accession>
<proteinExistence type="predicted"/>
<evidence type="ECO:0000313" key="2">
    <source>
        <dbReference type="Proteomes" id="UP000724584"/>
    </source>
</evidence>
<sequence length="190" mass="19364">MHLTTTLTTLLLTTLTFALPTTTHHEKKEPAAAAAAAAATCAHIHPLSTPRLNLLNRPDLGLLSTQTLTFILPAPSPGTSLPGPCTLRAVFPPHWAITDSSVQAGGPPLAVNVYAVDGPAAGALVGTSRFAAEAGSGAGAAERVVVVNSFACRPRMTYRFELAGTGQVAFVNGLDQGLGVEGGLEMAVGC</sequence>
<dbReference type="EMBL" id="JAGIZQ010000002">
    <property type="protein sequence ID" value="KAH6641615.1"/>
    <property type="molecule type" value="Genomic_DNA"/>
</dbReference>
<comment type="caution">
    <text evidence="1">The sequence shown here is derived from an EMBL/GenBank/DDBJ whole genome shotgun (WGS) entry which is preliminary data.</text>
</comment>